<accession>A0A3E2W742</accession>
<reference evidence="1 2" key="1">
    <citation type="submission" date="2018-08" db="EMBL/GenBank/DDBJ databases">
        <title>A genome reference for cultivated species of the human gut microbiota.</title>
        <authorList>
            <person name="Zou Y."/>
            <person name="Xue W."/>
            <person name="Luo G."/>
        </authorList>
    </citation>
    <scope>NUCLEOTIDE SEQUENCE [LARGE SCALE GENOMIC DNA]</scope>
    <source>
        <strain evidence="1 2">AM37-13AC</strain>
    </source>
</reference>
<dbReference type="EMBL" id="QVFB01000004">
    <property type="protein sequence ID" value="RGC20571.1"/>
    <property type="molecule type" value="Genomic_DNA"/>
</dbReference>
<name>A0A3E2W742_9FIRM</name>
<sequence length="67" mass="7816">MRSAFALRIFSGKIIYKFGIPERLRTLRYSIFTGKDIKVSNIFLQFMEYAQVFSFCGLTASPRTRIL</sequence>
<proteinExistence type="predicted"/>
<dbReference type="AlphaFoldDB" id="A0A3E2W742"/>
<evidence type="ECO:0000313" key="1">
    <source>
        <dbReference type="EMBL" id="RGC20571.1"/>
    </source>
</evidence>
<gene>
    <name evidence="1" type="ORF">DW855_03715</name>
</gene>
<protein>
    <submittedName>
        <fullName evidence="1">Uncharacterized protein</fullName>
    </submittedName>
</protein>
<comment type="caution">
    <text evidence="1">The sequence shown here is derived from an EMBL/GenBank/DDBJ whole genome shotgun (WGS) entry which is preliminary data.</text>
</comment>
<organism evidence="1 2">
    <name type="scientific">Faecalibacterium prausnitzii</name>
    <dbReference type="NCBI Taxonomy" id="853"/>
    <lineage>
        <taxon>Bacteria</taxon>
        <taxon>Bacillati</taxon>
        <taxon>Bacillota</taxon>
        <taxon>Clostridia</taxon>
        <taxon>Eubacteriales</taxon>
        <taxon>Oscillospiraceae</taxon>
        <taxon>Faecalibacterium</taxon>
    </lineage>
</organism>
<evidence type="ECO:0000313" key="2">
    <source>
        <dbReference type="Proteomes" id="UP000260733"/>
    </source>
</evidence>
<dbReference type="Proteomes" id="UP000260733">
    <property type="component" value="Unassembled WGS sequence"/>
</dbReference>